<dbReference type="EMBL" id="JACEIK010003202">
    <property type="protein sequence ID" value="MCD9640787.1"/>
    <property type="molecule type" value="Genomic_DNA"/>
</dbReference>
<organism evidence="1 2">
    <name type="scientific">Datura stramonium</name>
    <name type="common">Jimsonweed</name>
    <name type="synonym">Common thornapple</name>
    <dbReference type="NCBI Taxonomy" id="4076"/>
    <lineage>
        <taxon>Eukaryota</taxon>
        <taxon>Viridiplantae</taxon>
        <taxon>Streptophyta</taxon>
        <taxon>Embryophyta</taxon>
        <taxon>Tracheophyta</taxon>
        <taxon>Spermatophyta</taxon>
        <taxon>Magnoliopsida</taxon>
        <taxon>eudicotyledons</taxon>
        <taxon>Gunneridae</taxon>
        <taxon>Pentapetalae</taxon>
        <taxon>asterids</taxon>
        <taxon>lamiids</taxon>
        <taxon>Solanales</taxon>
        <taxon>Solanaceae</taxon>
        <taxon>Solanoideae</taxon>
        <taxon>Datureae</taxon>
        <taxon>Datura</taxon>
    </lineage>
</organism>
<gene>
    <name evidence="1" type="ORF">HAX54_026435</name>
</gene>
<reference evidence="1 2" key="1">
    <citation type="journal article" date="2021" name="BMC Genomics">
        <title>Datura genome reveals duplications of psychoactive alkaloid biosynthetic genes and high mutation rate following tissue culture.</title>
        <authorList>
            <person name="Rajewski A."/>
            <person name="Carter-House D."/>
            <person name="Stajich J."/>
            <person name="Litt A."/>
        </authorList>
    </citation>
    <scope>NUCLEOTIDE SEQUENCE [LARGE SCALE GENOMIC DNA]</scope>
    <source>
        <strain evidence="1">AR-01</strain>
    </source>
</reference>
<name>A0ABS8V1A6_DATST</name>
<proteinExistence type="predicted"/>
<dbReference type="Proteomes" id="UP000823775">
    <property type="component" value="Unassembled WGS sequence"/>
</dbReference>
<keyword evidence="2" id="KW-1185">Reference proteome</keyword>
<sequence length="103" mass="11861">GFPKVGTHVTELESHEFMGLPRGRVCGIILVLRMDVLDFFHFSDPHTMGTHYDPSLATTIRPVIRGQWTTLAFPLVLHPMTPNHDPLQGLMSHYLTRYIREFF</sequence>
<feature type="non-terminal residue" evidence="1">
    <location>
        <position position="1"/>
    </location>
</feature>
<evidence type="ECO:0000313" key="2">
    <source>
        <dbReference type="Proteomes" id="UP000823775"/>
    </source>
</evidence>
<evidence type="ECO:0000313" key="1">
    <source>
        <dbReference type="EMBL" id="MCD9640787.1"/>
    </source>
</evidence>
<accession>A0ABS8V1A6</accession>
<comment type="caution">
    <text evidence="1">The sequence shown here is derived from an EMBL/GenBank/DDBJ whole genome shotgun (WGS) entry which is preliminary data.</text>
</comment>
<protein>
    <submittedName>
        <fullName evidence="1">Uncharacterized protein</fullName>
    </submittedName>
</protein>